<feature type="coiled-coil region" evidence="1">
    <location>
        <begin position="422"/>
        <end position="484"/>
    </location>
</feature>
<feature type="compositionally biased region" description="Low complexity" evidence="2">
    <location>
        <begin position="263"/>
        <end position="278"/>
    </location>
</feature>
<evidence type="ECO:0000256" key="2">
    <source>
        <dbReference type="SAM" id="MobiDB-lite"/>
    </source>
</evidence>
<dbReference type="SUPFAM" id="SSF58100">
    <property type="entry name" value="Bacterial hemolysins"/>
    <property type="match status" value="1"/>
</dbReference>
<feature type="compositionally biased region" description="Polar residues" evidence="2">
    <location>
        <begin position="227"/>
        <end position="251"/>
    </location>
</feature>
<evidence type="ECO:0000313" key="3">
    <source>
        <dbReference type="EMBL" id="KAJ8964520.1"/>
    </source>
</evidence>
<feature type="coiled-coil region" evidence="1">
    <location>
        <begin position="875"/>
        <end position="1022"/>
    </location>
</feature>
<keyword evidence="1" id="KW-0175">Coiled coil</keyword>
<evidence type="ECO:0000313" key="4">
    <source>
        <dbReference type="Proteomes" id="UP001162156"/>
    </source>
</evidence>
<gene>
    <name evidence="3" type="ORF">NQ314_004815</name>
</gene>
<feature type="region of interest" description="Disordered" evidence="2">
    <location>
        <begin position="686"/>
        <end position="713"/>
    </location>
</feature>
<protein>
    <submittedName>
        <fullName evidence="3">Uncharacterized protein</fullName>
    </submittedName>
</protein>
<accession>A0AAV8ZIW5</accession>
<dbReference type="AlphaFoldDB" id="A0AAV8ZIW5"/>
<feature type="compositionally biased region" description="Pro residues" evidence="2">
    <location>
        <begin position="1"/>
        <end position="10"/>
    </location>
</feature>
<feature type="compositionally biased region" description="Basic and acidic residues" evidence="2">
    <location>
        <begin position="697"/>
        <end position="706"/>
    </location>
</feature>
<feature type="region of interest" description="Disordered" evidence="2">
    <location>
        <begin position="150"/>
        <end position="349"/>
    </location>
</feature>
<organism evidence="3 4">
    <name type="scientific">Rhamnusium bicolor</name>
    <dbReference type="NCBI Taxonomy" id="1586634"/>
    <lineage>
        <taxon>Eukaryota</taxon>
        <taxon>Metazoa</taxon>
        <taxon>Ecdysozoa</taxon>
        <taxon>Arthropoda</taxon>
        <taxon>Hexapoda</taxon>
        <taxon>Insecta</taxon>
        <taxon>Pterygota</taxon>
        <taxon>Neoptera</taxon>
        <taxon>Endopterygota</taxon>
        <taxon>Coleoptera</taxon>
        <taxon>Polyphaga</taxon>
        <taxon>Cucujiformia</taxon>
        <taxon>Chrysomeloidea</taxon>
        <taxon>Cerambycidae</taxon>
        <taxon>Lepturinae</taxon>
        <taxon>Rhagiini</taxon>
        <taxon>Rhamnusium</taxon>
    </lineage>
</organism>
<evidence type="ECO:0000256" key="1">
    <source>
        <dbReference type="SAM" id="Coils"/>
    </source>
</evidence>
<dbReference type="Gene3D" id="1.20.1170.10">
    <property type="match status" value="1"/>
</dbReference>
<keyword evidence="4" id="KW-1185">Reference proteome</keyword>
<feature type="coiled-coil region" evidence="1">
    <location>
        <begin position="564"/>
        <end position="605"/>
    </location>
</feature>
<feature type="compositionally biased region" description="Basic and acidic residues" evidence="2">
    <location>
        <begin position="190"/>
        <end position="202"/>
    </location>
</feature>
<name>A0AAV8ZIW5_9CUCU</name>
<dbReference type="Proteomes" id="UP001162156">
    <property type="component" value="Unassembled WGS sequence"/>
</dbReference>
<comment type="caution">
    <text evidence="3">The sequence shown here is derived from an EMBL/GenBank/DDBJ whole genome shotgun (WGS) entry which is preliminary data.</text>
</comment>
<feature type="compositionally biased region" description="Low complexity" evidence="2">
    <location>
        <begin position="156"/>
        <end position="171"/>
    </location>
</feature>
<dbReference type="EMBL" id="JANEYF010001344">
    <property type="protein sequence ID" value="KAJ8964520.1"/>
    <property type="molecule type" value="Genomic_DNA"/>
</dbReference>
<reference evidence="3" key="1">
    <citation type="journal article" date="2023" name="Insect Mol. Biol.">
        <title>Genome sequencing provides insights into the evolution of gene families encoding plant cell wall-degrading enzymes in longhorned beetles.</title>
        <authorList>
            <person name="Shin N.R."/>
            <person name="Okamura Y."/>
            <person name="Kirsch R."/>
            <person name="Pauchet Y."/>
        </authorList>
    </citation>
    <scope>NUCLEOTIDE SEQUENCE</scope>
    <source>
        <strain evidence="3">RBIC_L_NR</strain>
    </source>
</reference>
<feature type="compositionally biased region" description="Basic and acidic residues" evidence="2">
    <location>
        <begin position="330"/>
        <end position="348"/>
    </location>
</feature>
<sequence>MEADSPPVPPHSADVTHTEIVAANDKDSANKVLNDSCEEVEADSTIHGFNISNVTVIERELENLMIDSSAEVKKTVQCEGSDSGVEVIENVDICVYQRALSSNSGNSQDFDNLNGARSCDSSVISCCSNYEEAYNLLVRKNSTLLEDYNRNGDVTSENGSESSSISGSQPRSNRRTITNGTKKKVSVTDAKIKSSAVKDRSRAKPPVTPRNSAAPARLKSIDRLQGKSPQSTKTSGLRTKTTPNNLDLNSLTKKESKKPSSATTRNSSGTRTPSSTPTDDGRWPSINSKPAPLMSRSLKAQIEMSKPKITQMDTKTIEKYATLPRRRKEKSADSIKDQKKPSSRENSMHRLALMKKSSRETTPSKMTNSLYLPKNKQKIKIYHEICVQTALTMSDVEDALSGVMVPPKSPVDIEKCDRDVQVDMRARDIEKLQEQLKRVNEKYETLCNEHKIQTEKLKETEAKLKEERFEKDGLREELQNNSQRVMAILGGENNIDANTSSDSLMVLETRFQNVGQVVVQQEEEISKLNMICRSLQIDLEKSVAAQKALLLQQQELEAESIELQEFMQAEKTTLNEALKESEAELQNHQQIITQKDKELAEKQEECKHLVRLSEQRRQENLALQARLGVLENKSRELLVHQGSSVSGAAVALSALIGRLDGLVEELVVAYSISDQELDDVIFHNEAYNNSSSSPESTPEKSRKMFIDKSPSPQKGSSFVSAVINAIKNAAAQSPFAVRDISKDNLCTDRSSSNEMLDSETEPCLMMEHVLEDVIIPDGHSHNMISSGHGSMMSSRLTHSESLKDLSQAILNRQMSEQATLSFGGSLNTSFTSDLASLSDLFPSISLVDQVIDVDNLVTRLLKVIRIIQLENDDCMSELQEQRDSLSEQVDKQKETNKVVVKQLKDWEVLGARLKTEVKELMSQMSRKNTEMDNIKAELNKQREEVEKLNQDVCELSTALSKAELEMKIKEEEVGEEIKKWEKTGEMPTAEILGRLVVSQNEIPILKGKLAEKEKHLKELTQEFLASRQVLSESLKDAVNESKKQYNAIDNALEVLHSIQTVVQQCPPLMQLQRDLEEVNFQSASAMPIVAPSDCNANAALLQAVANLEITPTINTTA</sequence>
<proteinExistence type="predicted"/>
<feature type="region of interest" description="Disordered" evidence="2">
    <location>
        <begin position="1"/>
        <end position="22"/>
    </location>
</feature>